<dbReference type="Pfam" id="PF04055">
    <property type="entry name" value="Radical_SAM"/>
    <property type="match status" value="1"/>
</dbReference>
<dbReference type="InterPro" id="IPR040084">
    <property type="entry name" value="GTPase_Obg"/>
</dbReference>
<proteinExistence type="predicted"/>
<evidence type="ECO:0000256" key="3">
    <source>
        <dbReference type="ARBA" id="ARBA00022691"/>
    </source>
</evidence>
<dbReference type="SUPFAM" id="SSF102114">
    <property type="entry name" value="Radical SAM enzymes"/>
    <property type="match status" value="1"/>
</dbReference>
<dbReference type="EMBL" id="JANURM010000026">
    <property type="protein sequence ID" value="MDL0089893.1"/>
    <property type="molecule type" value="Genomic_DNA"/>
</dbReference>
<feature type="domain" description="Radical SAM core" evidence="7">
    <location>
        <begin position="14"/>
        <end position="241"/>
    </location>
</feature>
<evidence type="ECO:0000256" key="4">
    <source>
        <dbReference type="ARBA" id="ARBA00022723"/>
    </source>
</evidence>
<dbReference type="Proteomes" id="UP001173801">
    <property type="component" value="Unassembled WGS sequence"/>
</dbReference>
<protein>
    <submittedName>
        <fullName evidence="8">Radical SAM protein</fullName>
    </submittedName>
</protein>
<dbReference type="PANTHER" id="PTHR43787:SF11">
    <property type="entry name" value="UPF0026 PROTEIN SLR1464"/>
    <property type="match status" value="1"/>
</dbReference>
<keyword evidence="9" id="KW-1185">Reference proteome</keyword>
<name>A0ABT7HSX3_9BACT</name>
<accession>A0ABT7HSX3</accession>
<comment type="caution">
    <text evidence="8">The sequence shown here is derived from an EMBL/GenBank/DDBJ whole genome shotgun (WGS) entry which is preliminary data.</text>
</comment>
<gene>
    <name evidence="8" type="ORF">NYG85_11055</name>
</gene>
<evidence type="ECO:0000256" key="2">
    <source>
        <dbReference type="ARBA" id="ARBA00022485"/>
    </source>
</evidence>
<dbReference type="InterPro" id="IPR058240">
    <property type="entry name" value="rSAM_sf"/>
</dbReference>
<sequence>MSENNIVFGPINSRRFGISLGIDLSPAKKCCNFDCVYCELSRAKTTQKIENPPSVAEILSEVSTALSQKSGIDVITITANGEPTLYPYLNELILELKKIKTTQKLLILSNGSGVLKDEIFNALLGLDIVKFSLDSVNKKSFVKIDRTAKFDPNELVKKMSEFRRVFSGELVLEVLVVSGFNDTRSEFVALNRAFGEILPHRVDISTIDRPPSYNVRGISSDELHELSKLITNAPVAVATKRQSSVKYDFSEAQIMAMLSRRPQSQLNVAENFSEISQKNLENLIKNDKIKTENVAGVLFYKLKI</sequence>
<evidence type="ECO:0000256" key="5">
    <source>
        <dbReference type="ARBA" id="ARBA00023004"/>
    </source>
</evidence>
<evidence type="ECO:0000259" key="7">
    <source>
        <dbReference type="PROSITE" id="PS51918"/>
    </source>
</evidence>
<dbReference type="Gene3D" id="3.20.20.70">
    <property type="entry name" value="Aldolase class I"/>
    <property type="match status" value="1"/>
</dbReference>
<dbReference type="CDD" id="cd01335">
    <property type="entry name" value="Radical_SAM"/>
    <property type="match status" value="1"/>
</dbReference>
<evidence type="ECO:0000313" key="8">
    <source>
        <dbReference type="EMBL" id="MDL0089893.1"/>
    </source>
</evidence>
<evidence type="ECO:0000256" key="6">
    <source>
        <dbReference type="ARBA" id="ARBA00023014"/>
    </source>
</evidence>
<evidence type="ECO:0000313" key="9">
    <source>
        <dbReference type="Proteomes" id="UP001173801"/>
    </source>
</evidence>
<dbReference type="SFLD" id="SFLDG01083">
    <property type="entry name" value="Uncharacterised_Radical_SAM_Su"/>
    <property type="match status" value="1"/>
</dbReference>
<dbReference type="InterPro" id="IPR013785">
    <property type="entry name" value="Aldolase_TIM"/>
</dbReference>
<dbReference type="PROSITE" id="PS51918">
    <property type="entry name" value="RADICAL_SAM"/>
    <property type="match status" value="1"/>
</dbReference>
<keyword evidence="3" id="KW-0949">S-adenosyl-L-methionine</keyword>
<dbReference type="InterPro" id="IPR007197">
    <property type="entry name" value="rSAM"/>
</dbReference>
<dbReference type="PANTHER" id="PTHR43787">
    <property type="entry name" value="FEMO COFACTOR BIOSYNTHESIS PROTEIN NIFB-RELATED"/>
    <property type="match status" value="1"/>
</dbReference>
<reference evidence="8" key="1">
    <citation type="submission" date="2022-08" db="EMBL/GenBank/DDBJ databases">
        <authorList>
            <person name="Wang H."/>
        </authorList>
    </citation>
    <scope>NUCLEOTIDE SEQUENCE</scope>
    <source>
        <strain evidence="8">PS10</strain>
    </source>
</reference>
<keyword evidence="6" id="KW-0411">Iron-sulfur</keyword>
<keyword evidence="5" id="KW-0408">Iron</keyword>
<keyword evidence="2" id="KW-0004">4Fe-4S</keyword>
<comment type="cofactor">
    <cofactor evidence="1">
        <name>[4Fe-4S] cluster</name>
        <dbReference type="ChEBI" id="CHEBI:49883"/>
    </cofactor>
</comment>
<keyword evidence="4" id="KW-0479">Metal-binding</keyword>
<dbReference type="SFLD" id="SFLDS00029">
    <property type="entry name" value="Radical_SAM"/>
    <property type="match status" value="1"/>
</dbReference>
<reference evidence="8" key="2">
    <citation type="journal article" date="2023" name="Microorganisms">
        <title>Isolation and Genomic Characteristics of Cat-Borne Campylobacter felis sp. nov. and Sheep-Borne Campylobacter ovis sp. nov.</title>
        <authorList>
            <person name="Wang H."/>
            <person name="Li Y."/>
            <person name="Gu Y."/>
            <person name="Zhou G."/>
            <person name="Chen X."/>
            <person name="Zhang X."/>
            <person name="Shao Z."/>
            <person name="Zhang J."/>
            <person name="Zhang M."/>
        </authorList>
    </citation>
    <scope>NUCLEOTIDE SEQUENCE</scope>
    <source>
        <strain evidence="8">PS10</strain>
    </source>
</reference>
<organism evidence="8 9">
    <name type="scientific">Campylobacter gastrosuis</name>
    <dbReference type="NCBI Taxonomy" id="2974576"/>
    <lineage>
        <taxon>Bacteria</taxon>
        <taxon>Pseudomonadati</taxon>
        <taxon>Campylobacterota</taxon>
        <taxon>Epsilonproteobacteria</taxon>
        <taxon>Campylobacterales</taxon>
        <taxon>Campylobacteraceae</taxon>
        <taxon>Campylobacter</taxon>
    </lineage>
</organism>
<evidence type="ECO:0000256" key="1">
    <source>
        <dbReference type="ARBA" id="ARBA00001966"/>
    </source>
</evidence>
<dbReference type="RefSeq" id="WP_284938647.1">
    <property type="nucleotide sequence ID" value="NZ_JANURM010000026.1"/>
</dbReference>